<dbReference type="OrthoDB" id="9812921at2"/>
<dbReference type="RefSeq" id="WP_123895956.1">
    <property type="nucleotide sequence ID" value="NZ_RPFJ01000001.1"/>
</dbReference>
<dbReference type="SUPFAM" id="SSF53474">
    <property type="entry name" value="alpha/beta-Hydrolases"/>
    <property type="match status" value="1"/>
</dbReference>
<accession>A0A3N4P170</accession>
<dbReference type="GO" id="GO:0006508">
    <property type="term" value="P:proteolysis"/>
    <property type="evidence" value="ECO:0007669"/>
    <property type="project" value="InterPro"/>
</dbReference>
<organism evidence="4 5">
    <name type="scientific">Aureibaculum marinum</name>
    <dbReference type="NCBI Taxonomy" id="2487930"/>
    <lineage>
        <taxon>Bacteria</taxon>
        <taxon>Pseudomonadati</taxon>
        <taxon>Bacteroidota</taxon>
        <taxon>Flavobacteriia</taxon>
        <taxon>Flavobacteriales</taxon>
        <taxon>Flavobacteriaceae</taxon>
        <taxon>Aureibaculum</taxon>
    </lineage>
</organism>
<dbReference type="InterPro" id="IPR050278">
    <property type="entry name" value="Serine_Prot_S9B/DPPIV"/>
</dbReference>
<dbReference type="SUPFAM" id="SSF82171">
    <property type="entry name" value="DPP6 N-terminal domain-like"/>
    <property type="match status" value="1"/>
</dbReference>
<name>A0A3N4P170_9FLAO</name>
<keyword evidence="2" id="KW-0732">Signal</keyword>
<sequence>MLKKIILIVLLFSFTFSYTQQKRSLTHDDYDLWKNIGSPQITDNGQLVVTTVSTATGRGDGYLSIYNSKTGKTIKFHNGQRAQISNDNNYIVFFQKPDYELVRFEKKKKLKKDEMSKNKLFIYDVRLNRIVDSVLRVKSFDIPKKYDNWLIIEKFKDLKPKKDTTETKKDSIKEPKEKKKGAKKKKNPALESDYALVYNLKNRISDTIFHIKSFQLAEEAQALFFTKTKPKKKGDLGVFKYDFENGAEKVIDTGRYAYDRLAIDKKGTRLAYLSAKDSVSKDSLKYELFYVVNNAKKQVTDTLGKGLLKGWELSAAQTPYFSKNSKRLYFYSKPEVKFNIDTTLLKEEIPEVDVWNYKDKLIQPEQKSKLKALKDKAYLSFLDLENDKIIQLHDESLENVMLDQDREQKYILGSTSSPYDVSRSWDYPWLSDYYIINTETGEKELALKGAVRRPTLSPDGNYAVYFDSKSQHWWALNLTNNQKNNLTEGLGVPFYDVEDDHPAAPGSYGFGGFDKEGFALLNDQFDIWKVDLSGVKKPINITKDGRTKNIEYRALRLDYEKRNEVTYYKNMWLIDAFDKTNKTNTLYGLNPKNYRKKIILNAGNMILGGFVKAKEKDILLYEKEDFQTFPDLYYFDGRKSKKITDANPQQKDFLWGTSEKFSWTAYDGTKLDGIIYKPENFDATKKYPMISYFYEKRSDNLNSYHMPRPSASTVNMSYLVSNGYVVFVPDIVYKDGKPGESAYNCIVSGVEAVEKLGYVDSDNMAIQGQSWGGYQVAYLVTKTNKFKAAMAGAPVANMTSAYGGIRWQSGLSRAFQYEKTQSRIGKNLWDGFDLYIENSPLFGIPNIETPLLIMHNDADGAVPYYQGIEMFMGMRRLNKPVWLLVYNDEAHNLRKQKNRQDLSIRMMQFFDHYLKGAPAPKWMTQGVSQVRKGKDFGYELEKL</sequence>
<gene>
    <name evidence="4" type="ORF">EGM88_00690</name>
</gene>
<dbReference type="PANTHER" id="PTHR11731:SF193">
    <property type="entry name" value="DIPEPTIDYL PEPTIDASE 9"/>
    <property type="match status" value="1"/>
</dbReference>
<dbReference type="GO" id="GO:0008239">
    <property type="term" value="F:dipeptidyl-peptidase activity"/>
    <property type="evidence" value="ECO:0007669"/>
    <property type="project" value="TreeGrafter"/>
</dbReference>
<dbReference type="InterPro" id="IPR029058">
    <property type="entry name" value="AB_hydrolase_fold"/>
</dbReference>
<dbReference type="GO" id="GO:0008236">
    <property type="term" value="F:serine-type peptidase activity"/>
    <property type="evidence" value="ECO:0007669"/>
    <property type="project" value="InterPro"/>
</dbReference>
<dbReference type="Proteomes" id="UP000270856">
    <property type="component" value="Unassembled WGS sequence"/>
</dbReference>
<proteinExistence type="predicted"/>
<evidence type="ECO:0000256" key="1">
    <source>
        <dbReference type="SAM" id="MobiDB-lite"/>
    </source>
</evidence>
<feature type="chain" id="PRO_5018033449" evidence="2">
    <location>
        <begin position="20"/>
        <end position="943"/>
    </location>
</feature>
<feature type="compositionally biased region" description="Basic and acidic residues" evidence="1">
    <location>
        <begin position="163"/>
        <end position="177"/>
    </location>
</feature>
<dbReference type="Gene3D" id="3.40.50.1820">
    <property type="entry name" value="alpha/beta hydrolase"/>
    <property type="match status" value="1"/>
</dbReference>
<feature type="signal peptide" evidence="2">
    <location>
        <begin position="1"/>
        <end position="19"/>
    </location>
</feature>
<dbReference type="PANTHER" id="PTHR11731">
    <property type="entry name" value="PROTEASE FAMILY S9B,C DIPEPTIDYL-PEPTIDASE IV-RELATED"/>
    <property type="match status" value="1"/>
</dbReference>
<evidence type="ECO:0000313" key="4">
    <source>
        <dbReference type="EMBL" id="RPE00898.1"/>
    </source>
</evidence>
<protein>
    <submittedName>
        <fullName evidence="4">S9 family peptidase</fullName>
    </submittedName>
</protein>
<feature type="region of interest" description="Disordered" evidence="1">
    <location>
        <begin position="163"/>
        <end position="186"/>
    </location>
</feature>
<evidence type="ECO:0000259" key="3">
    <source>
        <dbReference type="Pfam" id="PF00326"/>
    </source>
</evidence>
<dbReference type="AlphaFoldDB" id="A0A3N4P170"/>
<keyword evidence="5" id="KW-1185">Reference proteome</keyword>
<reference evidence="4 5" key="1">
    <citation type="submission" date="2018-11" db="EMBL/GenBank/DDBJ databases">
        <title>Aureibaculum marinum gen. nov., sp. nov., a member of the family Flavobacteriaceae isolated from the Bohai Sea.</title>
        <authorList>
            <person name="Ji X."/>
        </authorList>
    </citation>
    <scope>NUCLEOTIDE SEQUENCE [LARGE SCALE GENOMIC DNA]</scope>
    <source>
        <strain evidence="4 5">BH-SD17</strain>
    </source>
</reference>
<feature type="domain" description="Peptidase S9 prolyl oligopeptidase catalytic" evidence="3">
    <location>
        <begin position="715"/>
        <end position="916"/>
    </location>
</feature>
<evidence type="ECO:0000256" key="2">
    <source>
        <dbReference type="SAM" id="SignalP"/>
    </source>
</evidence>
<dbReference type="Pfam" id="PF00326">
    <property type="entry name" value="Peptidase_S9"/>
    <property type="match status" value="1"/>
</dbReference>
<comment type="caution">
    <text evidence="4">The sequence shown here is derived from an EMBL/GenBank/DDBJ whole genome shotgun (WGS) entry which is preliminary data.</text>
</comment>
<dbReference type="InterPro" id="IPR001375">
    <property type="entry name" value="Peptidase_S9_cat"/>
</dbReference>
<dbReference type="EMBL" id="RPFJ01000001">
    <property type="protein sequence ID" value="RPE00898.1"/>
    <property type="molecule type" value="Genomic_DNA"/>
</dbReference>
<evidence type="ECO:0000313" key="5">
    <source>
        <dbReference type="Proteomes" id="UP000270856"/>
    </source>
</evidence>